<dbReference type="Proteomes" id="UP001597264">
    <property type="component" value="Unassembled WGS sequence"/>
</dbReference>
<comment type="caution">
    <text evidence="1">The sequence shown here is derived from an EMBL/GenBank/DDBJ whole genome shotgun (WGS) entry which is preliminary data.</text>
</comment>
<reference evidence="2" key="1">
    <citation type="journal article" date="2019" name="Int. J. Syst. Evol. Microbiol.">
        <title>The Global Catalogue of Microorganisms (GCM) 10K type strain sequencing project: providing services to taxonomists for standard genome sequencing and annotation.</title>
        <authorList>
            <consortium name="The Broad Institute Genomics Platform"/>
            <consortium name="The Broad Institute Genome Sequencing Center for Infectious Disease"/>
            <person name="Wu L."/>
            <person name="Ma J."/>
        </authorList>
    </citation>
    <scope>NUCLEOTIDE SEQUENCE [LARGE SCALE GENOMIC DNA]</scope>
    <source>
        <strain evidence="2">CCUG 54356</strain>
    </source>
</reference>
<evidence type="ECO:0000313" key="1">
    <source>
        <dbReference type="EMBL" id="MFD1214976.1"/>
    </source>
</evidence>
<dbReference type="EMBL" id="JBHTLR010000002">
    <property type="protein sequence ID" value="MFD1214976.1"/>
    <property type="molecule type" value="Genomic_DNA"/>
</dbReference>
<protein>
    <submittedName>
        <fullName evidence="1">Uncharacterized protein</fullName>
    </submittedName>
</protein>
<sequence length="89" mass="10188">MRVTDRHGIEVKVDSFVRVLSLDPADFSHLDEKELSEVMSMIGEVLQVYEVDEYGQAWVTKEWWLSGSDVMPHSVGLSSKEMEVQENES</sequence>
<dbReference type="RefSeq" id="WP_230434999.1">
    <property type="nucleotide sequence ID" value="NZ_CP087715.1"/>
</dbReference>
<organism evidence="1 2">
    <name type="scientific">Microbulbifer celer</name>
    <dbReference type="NCBI Taxonomy" id="435905"/>
    <lineage>
        <taxon>Bacteria</taxon>
        <taxon>Pseudomonadati</taxon>
        <taxon>Pseudomonadota</taxon>
        <taxon>Gammaproteobacteria</taxon>
        <taxon>Cellvibrionales</taxon>
        <taxon>Microbulbiferaceae</taxon>
        <taxon>Microbulbifer</taxon>
    </lineage>
</organism>
<name>A0ABW3U6A7_9GAMM</name>
<proteinExistence type="predicted"/>
<evidence type="ECO:0000313" key="2">
    <source>
        <dbReference type="Proteomes" id="UP001597264"/>
    </source>
</evidence>
<keyword evidence="2" id="KW-1185">Reference proteome</keyword>
<gene>
    <name evidence="1" type="ORF">ACFQ2X_00045</name>
</gene>
<accession>A0ABW3U6A7</accession>